<dbReference type="InterPro" id="IPR002842">
    <property type="entry name" value="ATPase_V1_Esu"/>
</dbReference>
<keyword evidence="3" id="KW-0406">Ion transport</keyword>
<organism evidence="4">
    <name type="scientific">marine sediment metagenome</name>
    <dbReference type="NCBI Taxonomy" id="412755"/>
    <lineage>
        <taxon>unclassified sequences</taxon>
        <taxon>metagenomes</taxon>
        <taxon>ecological metagenomes</taxon>
    </lineage>
</organism>
<sequence length="185" mass="21237">MSIDAFLNEIEDRKKNDITNIDKEFDDKKSETEIKKNTAVKEIQERYSNEAKIKSEKEASKIVEAGKLEAKKILFDAINKNLDSTFDVITQELSNYTKTSEYKKILQKMVETSKKKLDNNIIVHCRKEDQTIFKSGDITVGSSIQTLGGIIAENKDGTKELDLTFEELLRTHEDEIKNTILEKIM</sequence>
<dbReference type="AlphaFoldDB" id="A0A0F8YMC7"/>
<name>A0A0F8YMC7_9ZZZZ</name>
<protein>
    <recommendedName>
        <fullName evidence="5">V-type proton ATPase subunit E</fullName>
    </recommendedName>
</protein>
<dbReference type="Pfam" id="PF01991">
    <property type="entry name" value="vATP-synt_E"/>
    <property type="match status" value="1"/>
</dbReference>
<evidence type="ECO:0000313" key="4">
    <source>
        <dbReference type="EMBL" id="KKK82527.1"/>
    </source>
</evidence>
<dbReference type="SUPFAM" id="SSF160527">
    <property type="entry name" value="V-type ATPase subunit E-like"/>
    <property type="match status" value="1"/>
</dbReference>
<dbReference type="Gene3D" id="3.30.2320.30">
    <property type="entry name" value="ATP synthase, E subunit, C-terminal"/>
    <property type="match status" value="1"/>
</dbReference>
<comment type="similarity">
    <text evidence="1">Belongs to the V-ATPase E subunit family.</text>
</comment>
<dbReference type="GO" id="GO:0046961">
    <property type="term" value="F:proton-transporting ATPase activity, rotational mechanism"/>
    <property type="evidence" value="ECO:0007669"/>
    <property type="project" value="InterPro"/>
</dbReference>
<evidence type="ECO:0000256" key="2">
    <source>
        <dbReference type="ARBA" id="ARBA00022448"/>
    </source>
</evidence>
<dbReference type="EMBL" id="LAZR01052632">
    <property type="protein sequence ID" value="KKK82527.1"/>
    <property type="molecule type" value="Genomic_DNA"/>
</dbReference>
<evidence type="ECO:0000256" key="1">
    <source>
        <dbReference type="ARBA" id="ARBA00005901"/>
    </source>
</evidence>
<reference evidence="4" key="1">
    <citation type="journal article" date="2015" name="Nature">
        <title>Complex archaea that bridge the gap between prokaryotes and eukaryotes.</title>
        <authorList>
            <person name="Spang A."/>
            <person name="Saw J.H."/>
            <person name="Jorgensen S.L."/>
            <person name="Zaremba-Niedzwiedzka K."/>
            <person name="Martijn J."/>
            <person name="Lind A.E."/>
            <person name="van Eijk R."/>
            <person name="Schleper C."/>
            <person name="Guy L."/>
            <person name="Ettema T.J."/>
        </authorList>
    </citation>
    <scope>NUCLEOTIDE SEQUENCE</scope>
</reference>
<dbReference type="GO" id="GO:0033178">
    <property type="term" value="C:proton-transporting two-sector ATPase complex, catalytic domain"/>
    <property type="evidence" value="ECO:0007669"/>
    <property type="project" value="InterPro"/>
</dbReference>
<evidence type="ECO:0008006" key="5">
    <source>
        <dbReference type="Google" id="ProtNLM"/>
    </source>
</evidence>
<dbReference type="InterPro" id="IPR038495">
    <property type="entry name" value="ATPase_E_C"/>
</dbReference>
<keyword evidence="2" id="KW-0813">Transport</keyword>
<proteinExistence type="inferred from homology"/>
<evidence type="ECO:0000256" key="3">
    <source>
        <dbReference type="ARBA" id="ARBA00023065"/>
    </source>
</evidence>
<comment type="caution">
    <text evidence="4">The sequence shown here is derived from an EMBL/GenBank/DDBJ whole genome shotgun (WGS) entry which is preliminary data.</text>
</comment>
<gene>
    <name evidence="4" type="ORF">LCGC14_2802500</name>
</gene>
<accession>A0A0F8YMC7</accession>